<dbReference type="InterPro" id="IPR013786">
    <property type="entry name" value="AcylCoA_DH/ox_N"/>
</dbReference>
<dbReference type="InterPro" id="IPR009075">
    <property type="entry name" value="AcylCo_DH/oxidase_C"/>
</dbReference>
<evidence type="ECO:0000256" key="5">
    <source>
        <dbReference type="ARBA" id="ARBA00023002"/>
    </source>
</evidence>
<dbReference type="Gene3D" id="2.40.110.10">
    <property type="entry name" value="Butyryl-CoA Dehydrogenase, subunit A, domain 2"/>
    <property type="match status" value="1"/>
</dbReference>
<evidence type="ECO:0000259" key="10">
    <source>
        <dbReference type="Pfam" id="PF00441"/>
    </source>
</evidence>
<evidence type="ECO:0000259" key="13">
    <source>
        <dbReference type="Pfam" id="PF12806"/>
    </source>
</evidence>
<dbReference type="SUPFAM" id="SSF56645">
    <property type="entry name" value="Acyl-CoA dehydrogenase NM domain-like"/>
    <property type="match status" value="1"/>
</dbReference>
<keyword evidence="3" id="KW-0285">Flavoprotein</keyword>
<evidence type="ECO:0000256" key="7">
    <source>
        <dbReference type="ARBA" id="ARBA00058683"/>
    </source>
</evidence>
<dbReference type="PANTHER" id="PTHR42803:SF1">
    <property type="entry name" value="BROAD-SPECIFICITY LINEAR ACYL-COA DEHYDROGENASE FADE5"/>
    <property type="match status" value="1"/>
</dbReference>
<feature type="domain" description="Acyl-CoA oxidase/dehydrogenase middle" evidence="11">
    <location>
        <begin position="163"/>
        <end position="271"/>
    </location>
</feature>
<keyword evidence="5" id="KW-0560">Oxidoreductase</keyword>
<keyword evidence="4" id="KW-0274">FAD</keyword>
<dbReference type="FunFam" id="2.40.110.10:FF:000031">
    <property type="entry name" value="Acyl-CoA dehydrogenase, putative"/>
    <property type="match status" value="1"/>
</dbReference>
<dbReference type="AlphaFoldDB" id="A0A4V3AUP1"/>
<accession>A0A4V3AUP1</accession>
<dbReference type="InterPro" id="IPR009100">
    <property type="entry name" value="AcylCoA_DH/oxidase_NM_dom_sf"/>
</dbReference>
<feature type="domain" description="Acetyl-CoA dehydrogenase-like C-terminal" evidence="13">
    <location>
        <begin position="468"/>
        <end position="585"/>
    </location>
</feature>
<dbReference type="Gene3D" id="1.10.540.10">
    <property type="entry name" value="Acyl-CoA dehydrogenase/oxidase, N-terminal domain"/>
    <property type="match status" value="1"/>
</dbReference>
<evidence type="ECO:0000256" key="9">
    <source>
        <dbReference type="ARBA" id="ARBA00069043"/>
    </source>
</evidence>
<gene>
    <name evidence="14" type="ORF">E2I14_11900</name>
</gene>
<dbReference type="Pfam" id="PF00441">
    <property type="entry name" value="Acyl-CoA_dh_1"/>
    <property type="match status" value="1"/>
</dbReference>
<comment type="catalytic activity">
    <reaction evidence="6">
        <text>3-(methylsulfanyl)propanoyl-CoA + oxidized [electron-transfer flavoprotein] + H(+) = 3-(methylsulfanyl)acryloyl-CoA + reduced [electron-transfer flavoprotein]</text>
        <dbReference type="Rhea" id="RHEA:52612"/>
        <dbReference type="Rhea" id="RHEA-COMP:10685"/>
        <dbReference type="Rhea" id="RHEA-COMP:10686"/>
        <dbReference type="ChEBI" id="CHEBI:15378"/>
        <dbReference type="ChEBI" id="CHEBI:57692"/>
        <dbReference type="ChEBI" id="CHEBI:58307"/>
        <dbReference type="ChEBI" id="CHEBI:82815"/>
        <dbReference type="ChEBI" id="CHEBI:84994"/>
        <dbReference type="EC" id="1.3.99.41"/>
    </reaction>
    <physiologicalReaction direction="left-to-right" evidence="6">
        <dbReference type="Rhea" id="RHEA:52613"/>
    </physiologicalReaction>
</comment>
<dbReference type="Proteomes" id="UP000294829">
    <property type="component" value="Unassembled WGS sequence"/>
</dbReference>
<feature type="domain" description="Acyl-CoA dehydrogenase/oxidase N-terminal" evidence="12">
    <location>
        <begin position="78"/>
        <end position="157"/>
    </location>
</feature>
<dbReference type="SUPFAM" id="SSF47203">
    <property type="entry name" value="Acyl-CoA dehydrogenase C-terminal domain-like"/>
    <property type="match status" value="1"/>
</dbReference>
<evidence type="ECO:0000256" key="2">
    <source>
        <dbReference type="ARBA" id="ARBA00009347"/>
    </source>
</evidence>
<comment type="caution">
    <text evidence="14">The sequence shown here is derived from an EMBL/GenBank/DDBJ whole genome shotgun (WGS) entry which is preliminary data.</text>
</comment>
<evidence type="ECO:0000313" key="14">
    <source>
        <dbReference type="EMBL" id="TDK65640.1"/>
    </source>
</evidence>
<evidence type="ECO:0000256" key="6">
    <source>
        <dbReference type="ARBA" id="ARBA00051388"/>
    </source>
</evidence>
<comment type="cofactor">
    <cofactor evidence="1">
        <name>FAD</name>
        <dbReference type="ChEBI" id="CHEBI:57692"/>
    </cofactor>
</comment>
<feature type="domain" description="Acyl-CoA dehydrogenase/oxidase C-terminal" evidence="10">
    <location>
        <begin position="290"/>
        <end position="450"/>
    </location>
</feature>
<name>A0A4V3AUP1_9BURK</name>
<comment type="similarity">
    <text evidence="2">Belongs to the acyl-CoA dehydrogenase family.</text>
</comment>
<organism evidence="14 15">
    <name type="scientific">Sapientia aquatica</name>
    <dbReference type="NCBI Taxonomy" id="1549640"/>
    <lineage>
        <taxon>Bacteria</taxon>
        <taxon>Pseudomonadati</taxon>
        <taxon>Pseudomonadota</taxon>
        <taxon>Betaproteobacteria</taxon>
        <taxon>Burkholderiales</taxon>
        <taxon>Oxalobacteraceae</taxon>
        <taxon>Sapientia</taxon>
    </lineage>
</organism>
<proteinExistence type="inferred from homology"/>
<dbReference type="RefSeq" id="WP_133328738.1">
    <property type="nucleotide sequence ID" value="NZ_SMYL01000005.1"/>
</dbReference>
<dbReference type="Pfam" id="PF02770">
    <property type="entry name" value="Acyl-CoA_dh_M"/>
    <property type="match status" value="1"/>
</dbReference>
<dbReference type="Gene3D" id="1.20.140.10">
    <property type="entry name" value="Butyryl-CoA Dehydrogenase, subunit A, domain 3"/>
    <property type="match status" value="1"/>
</dbReference>
<dbReference type="InterPro" id="IPR046373">
    <property type="entry name" value="Acyl-CoA_Oxase/DH_mid-dom_sf"/>
</dbReference>
<evidence type="ECO:0000313" key="15">
    <source>
        <dbReference type="Proteomes" id="UP000294829"/>
    </source>
</evidence>
<evidence type="ECO:0000259" key="12">
    <source>
        <dbReference type="Pfam" id="PF02771"/>
    </source>
</evidence>
<dbReference type="Pfam" id="PF02771">
    <property type="entry name" value="Acyl-CoA_dh_N"/>
    <property type="match status" value="1"/>
</dbReference>
<dbReference type="InterPro" id="IPR025878">
    <property type="entry name" value="Acyl-CoA_dh-like_C_dom"/>
</dbReference>
<evidence type="ECO:0000256" key="3">
    <source>
        <dbReference type="ARBA" id="ARBA00022630"/>
    </source>
</evidence>
<evidence type="ECO:0000256" key="4">
    <source>
        <dbReference type="ARBA" id="ARBA00022827"/>
    </source>
</evidence>
<dbReference type="PANTHER" id="PTHR42803">
    <property type="entry name" value="ACYL-COA DEHYDROGENASE"/>
    <property type="match status" value="1"/>
</dbReference>
<dbReference type="InterPro" id="IPR006091">
    <property type="entry name" value="Acyl-CoA_Oxase/DH_mid-dom"/>
</dbReference>
<dbReference type="GO" id="GO:0016627">
    <property type="term" value="F:oxidoreductase activity, acting on the CH-CH group of donors"/>
    <property type="evidence" value="ECO:0007669"/>
    <property type="project" value="InterPro"/>
</dbReference>
<sequence>MPTYVIPQRDMEFVLYELLNIKQTLAQLPAFTDVDVETINQTIDAAGRFAKEVLAPLNGIGDAQGCSIIDGKVKTPDGFPAAYQRFVEAGWPTLSASEQYGGQHFPSVVTNALFELFQAANLSWCMFVGIAHGAYKCIHRYGSSELKAIYLPYLVNGQWTATMCLTESHCGSDLGLIRSQAVPQNDGSFRITGSKIFISGGDHDLAQNIVHLVLARLPGAPVGSKGISLFLVPKFVPNADGSLKPLNNVTATSLEHKTGLRGSATCAMNFDGASGWLVGEEGRGVMNLFLMMNEARLGVGIQAVGVSQQAHQNAVDYARERLQMRSVRGAKFPDQAADPIMVHADVRRMLLTQKAWTEGARMLVYWLSLQLDIEAAHPDPIARRQAADLVTLLTPVAKAFSSENASSVADLTVQVYGGHGYMVDCGVEQFVRDARVQQIYEGTNGIQAQDLLGRKVLADGGEKLGALLQLISDFVADHWTNLAMREFLSPLINLPQQLLQLTEQLTQAADNNPDEIGAAANDYLRILGHVVFAYLFARAAAVAGAKIAFHDPFYGAKLATTRFYFAKLLPEVAYRFQSVQAGTAVLDQLEETSWFL</sequence>
<dbReference type="GO" id="GO:0050660">
    <property type="term" value="F:flavin adenine dinucleotide binding"/>
    <property type="evidence" value="ECO:0007669"/>
    <property type="project" value="InterPro"/>
</dbReference>
<comment type="function">
    <text evidence="7">Involved in the assimilation of dimethylsulphoniopropionate (DMSP), an important compound in the fixation of carbon in marine phytoplankton, by mediating the conversion of 3-(methylthio)propanoyl-CoA (MMPA-CoA) to 3-(methylthio)acryloyl-CoA (MTA-CoA).</text>
</comment>
<dbReference type="EC" id="1.3.99.41" evidence="8"/>
<keyword evidence="15" id="KW-1185">Reference proteome</keyword>
<evidence type="ECO:0000259" key="11">
    <source>
        <dbReference type="Pfam" id="PF02770"/>
    </source>
</evidence>
<dbReference type="InterPro" id="IPR036250">
    <property type="entry name" value="AcylCo_DH-like_C"/>
</dbReference>
<dbReference type="InterPro" id="IPR037069">
    <property type="entry name" value="AcylCoA_DH/ox_N_sf"/>
</dbReference>
<dbReference type="OrthoDB" id="9770681at2"/>
<evidence type="ECO:0000256" key="1">
    <source>
        <dbReference type="ARBA" id="ARBA00001974"/>
    </source>
</evidence>
<protein>
    <recommendedName>
        <fullName evidence="9">3-methylmercaptopropionyl-CoA dehydrogenase</fullName>
        <ecNumber evidence="8">1.3.99.41</ecNumber>
    </recommendedName>
</protein>
<evidence type="ECO:0000256" key="8">
    <source>
        <dbReference type="ARBA" id="ARBA00066694"/>
    </source>
</evidence>
<dbReference type="InterPro" id="IPR052166">
    <property type="entry name" value="Diverse_Acyl-CoA_DH"/>
</dbReference>
<dbReference type="EMBL" id="SMYL01000005">
    <property type="protein sequence ID" value="TDK65640.1"/>
    <property type="molecule type" value="Genomic_DNA"/>
</dbReference>
<reference evidence="14 15" key="1">
    <citation type="submission" date="2019-03" db="EMBL/GenBank/DDBJ databases">
        <title>Sapientia aquatica gen. nov., sp. nov., isolated from a crater lake.</title>
        <authorList>
            <person name="Felfoldi T."/>
            <person name="Szabo A."/>
            <person name="Toth E."/>
            <person name="Schumann P."/>
            <person name="Keki Z."/>
            <person name="Marialigeti K."/>
            <person name="Mathe I."/>
        </authorList>
    </citation>
    <scope>NUCLEOTIDE SEQUENCE [LARGE SCALE GENOMIC DNA]</scope>
    <source>
        <strain evidence="14 15">SA-152</strain>
    </source>
</reference>
<dbReference type="Pfam" id="PF12806">
    <property type="entry name" value="Acyl-CoA_dh_C"/>
    <property type="match status" value="1"/>
</dbReference>